<name>A0ABD1ZWL5_VESSQ</name>
<reference evidence="1 2" key="1">
    <citation type="journal article" date="2024" name="Ann. Entomol. Soc. Am.">
        <title>Genomic analyses of the southern and eastern yellowjacket wasps (Hymenoptera: Vespidae) reveal evolutionary signatures of social life.</title>
        <authorList>
            <person name="Catto M.A."/>
            <person name="Caine P.B."/>
            <person name="Orr S.E."/>
            <person name="Hunt B.G."/>
            <person name="Goodisman M.A.D."/>
        </authorList>
    </citation>
    <scope>NUCLEOTIDE SEQUENCE [LARGE SCALE GENOMIC DNA]</scope>
    <source>
        <strain evidence="1">233</strain>
        <tissue evidence="1">Head and thorax</tissue>
    </source>
</reference>
<keyword evidence="2" id="KW-1185">Reference proteome</keyword>
<organism evidence="1 2">
    <name type="scientific">Vespula squamosa</name>
    <name type="common">Southern yellow jacket</name>
    <name type="synonym">Wasp</name>
    <dbReference type="NCBI Taxonomy" id="30214"/>
    <lineage>
        <taxon>Eukaryota</taxon>
        <taxon>Metazoa</taxon>
        <taxon>Ecdysozoa</taxon>
        <taxon>Arthropoda</taxon>
        <taxon>Hexapoda</taxon>
        <taxon>Insecta</taxon>
        <taxon>Pterygota</taxon>
        <taxon>Neoptera</taxon>
        <taxon>Endopterygota</taxon>
        <taxon>Hymenoptera</taxon>
        <taxon>Apocrita</taxon>
        <taxon>Aculeata</taxon>
        <taxon>Vespoidea</taxon>
        <taxon>Vespidae</taxon>
        <taxon>Vespinae</taxon>
        <taxon>Vespula</taxon>
    </lineage>
</organism>
<protein>
    <submittedName>
        <fullName evidence="1">Uncharacterized protein</fullName>
    </submittedName>
</protein>
<dbReference type="Proteomes" id="UP001607302">
    <property type="component" value="Unassembled WGS sequence"/>
</dbReference>
<sequence length="80" mass="8850">MSGPSGQNNTDFRSIKYCKNGKMEEGGIGRVKVRQTNANGNGNDEKRKWPALCDANPYIVDLLNNLFKKEEAPNESSSTD</sequence>
<dbReference type="EMBL" id="JAUDFV010000173">
    <property type="protein sequence ID" value="KAL2711890.1"/>
    <property type="molecule type" value="Genomic_DNA"/>
</dbReference>
<gene>
    <name evidence="1" type="ORF">V1478_018911</name>
</gene>
<comment type="caution">
    <text evidence="1">The sequence shown here is derived from an EMBL/GenBank/DDBJ whole genome shotgun (WGS) entry which is preliminary data.</text>
</comment>
<proteinExistence type="predicted"/>
<accession>A0ABD1ZWL5</accession>
<evidence type="ECO:0000313" key="1">
    <source>
        <dbReference type="EMBL" id="KAL2711890.1"/>
    </source>
</evidence>
<dbReference type="AlphaFoldDB" id="A0ABD1ZWL5"/>
<evidence type="ECO:0000313" key="2">
    <source>
        <dbReference type="Proteomes" id="UP001607302"/>
    </source>
</evidence>